<dbReference type="InterPro" id="IPR001030">
    <property type="entry name" value="Acoase/IPM_deHydtase_lsu_aba"/>
</dbReference>
<dbReference type="GO" id="GO:0046872">
    <property type="term" value="F:metal ion binding"/>
    <property type="evidence" value="ECO:0007669"/>
    <property type="project" value="UniProtKB-KW"/>
</dbReference>
<dbReference type="InterPro" id="IPR006251">
    <property type="entry name" value="Homoacnase/IPMdehydase_lsu"/>
</dbReference>
<dbReference type="NCBIfam" id="TIGR01343">
    <property type="entry name" value="hacA_fam"/>
    <property type="match status" value="1"/>
</dbReference>
<feature type="domain" description="Aconitase/3-isopropylmalate dehydratase large subunit alpha/beta/alpha" evidence="8">
    <location>
        <begin position="6"/>
        <end position="406"/>
    </location>
</feature>
<dbReference type="InterPro" id="IPR015931">
    <property type="entry name" value="Acnase/IPM_dHydase_lsu_aba_1/3"/>
</dbReference>
<proteinExistence type="inferred from homology"/>
<dbReference type="InterPro" id="IPR011826">
    <property type="entry name" value="HAcnase/IPMdehydase_lsu_prok"/>
</dbReference>
<keyword evidence="5" id="KW-0408">Iron</keyword>
<evidence type="ECO:0000256" key="4">
    <source>
        <dbReference type="ARBA" id="ARBA00022723"/>
    </source>
</evidence>
<evidence type="ECO:0000256" key="3">
    <source>
        <dbReference type="ARBA" id="ARBA00022485"/>
    </source>
</evidence>
<comment type="similarity">
    <text evidence="2">Belongs to the aconitase/IPM isomerase family.</text>
</comment>
<name>A0A845SND7_9FIRM</name>
<dbReference type="NCBIfam" id="NF001614">
    <property type="entry name" value="PRK00402.1"/>
    <property type="match status" value="1"/>
</dbReference>
<dbReference type="AlphaFoldDB" id="A0A845SND7"/>
<dbReference type="PRINTS" id="PR00415">
    <property type="entry name" value="ACONITASE"/>
</dbReference>
<dbReference type="PANTHER" id="PTHR43822:SF2">
    <property type="entry name" value="HOMOACONITASE, MITOCHONDRIAL"/>
    <property type="match status" value="1"/>
</dbReference>
<dbReference type="PANTHER" id="PTHR43822">
    <property type="entry name" value="HOMOACONITASE, MITOCHONDRIAL-RELATED"/>
    <property type="match status" value="1"/>
</dbReference>
<dbReference type="InterPro" id="IPR050067">
    <property type="entry name" value="IPM_dehydratase_rel_enz"/>
</dbReference>
<dbReference type="Gene3D" id="3.30.499.10">
    <property type="entry name" value="Aconitase, domain 3"/>
    <property type="match status" value="2"/>
</dbReference>
<dbReference type="PROSITE" id="PS00450">
    <property type="entry name" value="ACONITASE_1"/>
    <property type="match status" value="1"/>
</dbReference>
<dbReference type="InterPro" id="IPR018136">
    <property type="entry name" value="Aconitase_4Fe-4S_BS"/>
</dbReference>
<dbReference type="GO" id="GO:0051539">
    <property type="term" value="F:4 iron, 4 sulfur cluster binding"/>
    <property type="evidence" value="ECO:0007669"/>
    <property type="project" value="UniProtKB-KW"/>
</dbReference>
<dbReference type="EMBL" id="VIQT01000009">
    <property type="protein sequence ID" value="NDO38509.1"/>
    <property type="molecule type" value="Genomic_DNA"/>
</dbReference>
<comment type="cofactor">
    <cofactor evidence="1">
        <name>[4Fe-4S] cluster</name>
        <dbReference type="ChEBI" id="CHEBI:49883"/>
    </cofactor>
</comment>
<organism evidence="9 10">
    <name type="scientific">Anaerotruncus colihominis</name>
    <dbReference type="NCBI Taxonomy" id="169435"/>
    <lineage>
        <taxon>Bacteria</taxon>
        <taxon>Bacillati</taxon>
        <taxon>Bacillota</taxon>
        <taxon>Clostridia</taxon>
        <taxon>Eubacteriales</taxon>
        <taxon>Oscillospiraceae</taxon>
        <taxon>Anaerotruncus</taxon>
    </lineage>
</organism>
<evidence type="ECO:0000313" key="9">
    <source>
        <dbReference type="EMBL" id="NDO38509.1"/>
    </source>
</evidence>
<dbReference type="SUPFAM" id="SSF53732">
    <property type="entry name" value="Aconitase iron-sulfur domain"/>
    <property type="match status" value="1"/>
</dbReference>
<evidence type="ECO:0000313" key="10">
    <source>
        <dbReference type="Proteomes" id="UP000462501"/>
    </source>
</evidence>
<accession>A0A845SND7</accession>
<dbReference type="InterPro" id="IPR036008">
    <property type="entry name" value="Aconitase_4Fe-4S_dom"/>
</dbReference>
<keyword evidence="7" id="KW-0456">Lyase</keyword>
<keyword evidence="6" id="KW-0411">Iron-sulfur</keyword>
<gene>
    <name evidence="9" type="ORF">FMM72_04490</name>
</gene>
<protein>
    <submittedName>
        <fullName evidence="9">Homoaconitate hydratase family protein</fullName>
    </submittedName>
</protein>
<dbReference type="RefSeq" id="WP_162220730.1">
    <property type="nucleotide sequence ID" value="NZ_JAETUF010000005.1"/>
</dbReference>
<dbReference type="GO" id="GO:0009098">
    <property type="term" value="P:L-leucine biosynthetic process"/>
    <property type="evidence" value="ECO:0007669"/>
    <property type="project" value="InterPro"/>
</dbReference>
<evidence type="ECO:0000259" key="8">
    <source>
        <dbReference type="Pfam" id="PF00330"/>
    </source>
</evidence>
<evidence type="ECO:0000256" key="1">
    <source>
        <dbReference type="ARBA" id="ARBA00001966"/>
    </source>
</evidence>
<sequence>MATVVEKIFAAKVGRPVQAGEIVVVEADACMIHDVNGPAAIQNFTGIADQVRSPKNHLVALDHFAPCPNAAAATKHVRLRRFAEEQGVELMDVCKGVCHQAMLESGRIRPGCIAVGTDSHSCTYGALNAFSTGVGAAEAAVVFACDQCWFKVPQTIRVELVGDLPRNVLGKDLALKLLQILGESGAAYQCVEFGGDAVAQISFDSRVTLCNMMIEAGAKGAIMPCDDVTRRWLKAHGVTDVQGVEPDAGTQYARNIILNVSEMRPLVAVPPHIDCAVEARMLNHIKVDQVVIGSCTNGRYEDIALAAQILNGKKVAPDVRLLVFPASMEVESALKADGLLQILAEAGASVFPPSCGPCAGIHNGLLGDGEVAVSTTNRNLTGRMGSKAAQIYIASPVVAAYSALHGFITDWEG</sequence>
<comment type="caution">
    <text evidence="9">The sequence shown here is derived from an EMBL/GenBank/DDBJ whole genome shotgun (WGS) entry which is preliminary data.</text>
</comment>
<evidence type="ECO:0000256" key="2">
    <source>
        <dbReference type="ARBA" id="ARBA00007185"/>
    </source>
</evidence>
<keyword evidence="4" id="KW-0479">Metal-binding</keyword>
<dbReference type="NCBIfam" id="TIGR02086">
    <property type="entry name" value="IPMI_arch"/>
    <property type="match status" value="1"/>
</dbReference>
<evidence type="ECO:0000256" key="5">
    <source>
        <dbReference type="ARBA" id="ARBA00023004"/>
    </source>
</evidence>
<dbReference type="Pfam" id="PF00330">
    <property type="entry name" value="Aconitase"/>
    <property type="match status" value="1"/>
</dbReference>
<reference evidence="9 10" key="1">
    <citation type="submission" date="2019-06" db="EMBL/GenBank/DDBJ databases">
        <title>Draft genome sequences of 15 bacterial species constituting the stable defined intestinal microbiota of the GM15 gnotobiotic mouse model.</title>
        <authorList>
            <person name="Elie C."/>
            <person name="Mathieu A."/>
            <person name="Saliou A."/>
            <person name="Darnaud M."/>
            <person name="Leulier F."/>
            <person name="Tamellini A."/>
        </authorList>
    </citation>
    <scope>NUCLEOTIDE SEQUENCE [LARGE SCALE GENOMIC DNA]</scope>
    <source>
        <strain evidence="9 10">JM4-15</strain>
    </source>
</reference>
<dbReference type="GO" id="GO:0003861">
    <property type="term" value="F:3-isopropylmalate dehydratase activity"/>
    <property type="evidence" value="ECO:0007669"/>
    <property type="project" value="InterPro"/>
</dbReference>
<evidence type="ECO:0000256" key="7">
    <source>
        <dbReference type="ARBA" id="ARBA00023239"/>
    </source>
</evidence>
<evidence type="ECO:0000256" key="6">
    <source>
        <dbReference type="ARBA" id="ARBA00023014"/>
    </source>
</evidence>
<keyword evidence="3" id="KW-0004">4Fe-4S</keyword>
<dbReference type="Proteomes" id="UP000462501">
    <property type="component" value="Unassembled WGS sequence"/>
</dbReference>